<protein>
    <submittedName>
        <fullName evidence="1">Uncharacterized protein</fullName>
    </submittedName>
</protein>
<evidence type="ECO:0000313" key="1">
    <source>
        <dbReference type="EMBL" id="MBB4000529.1"/>
    </source>
</evidence>
<organism evidence="1 2">
    <name type="scientific">Aureimonas pseudogalii</name>
    <dbReference type="NCBI Taxonomy" id="1744844"/>
    <lineage>
        <taxon>Bacteria</taxon>
        <taxon>Pseudomonadati</taxon>
        <taxon>Pseudomonadota</taxon>
        <taxon>Alphaproteobacteria</taxon>
        <taxon>Hyphomicrobiales</taxon>
        <taxon>Aurantimonadaceae</taxon>
        <taxon>Aureimonas</taxon>
    </lineage>
</organism>
<accession>A0A7W6MM87</accession>
<sequence length="123" mass="13633">MQRSTDDPAPILTRITTQITSVAITIEASMKTAHFDLTLDETVRAVIDRRFADDRRMKDVPGRAGVTRAADRIAAALGVVEGMARRTVGAPRDTALREREGFGRARRIEDRLAAMRRELGGRD</sequence>
<name>A0A7W6MM87_9HYPH</name>
<dbReference type="AlphaFoldDB" id="A0A7W6MM87"/>
<evidence type="ECO:0000313" key="2">
    <source>
        <dbReference type="Proteomes" id="UP000542776"/>
    </source>
</evidence>
<dbReference type="Proteomes" id="UP000542776">
    <property type="component" value="Unassembled WGS sequence"/>
</dbReference>
<comment type="caution">
    <text evidence="1">The sequence shown here is derived from an EMBL/GenBank/DDBJ whole genome shotgun (WGS) entry which is preliminary data.</text>
</comment>
<dbReference type="RefSeq" id="WP_183202406.1">
    <property type="nucleotide sequence ID" value="NZ_JACIEK010000022.1"/>
</dbReference>
<gene>
    <name evidence="1" type="ORF">GGR04_004407</name>
</gene>
<dbReference type="EMBL" id="JACIEK010000022">
    <property type="protein sequence ID" value="MBB4000529.1"/>
    <property type="molecule type" value="Genomic_DNA"/>
</dbReference>
<proteinExistence type="predicted"/>
<keyword evidence="2" id="KW-1185">Reference proteome</keyword>
<reference evidence="1 2" key="1">
    <citation type="submission" date="2020-08" db="EMBL/GenBank/DDBJ databases">
        <title>Genomic Encyclopedia of Type Strains, Phase IV (KMG-IV): sequencing the most valuable type-strain genomes for metagenomic binning, comparative biology and taxonomic classification.</title>
        <authorList>
            <person name="Goeker M."/>
        </authorList>
    </citation>
    <scope>NUCLEOTIDE SEQUENCE [LARGE SCALE GENOMIC DNA]</scope>
    <source>
        <strain evidence="1 2">DSM 102238</strain>
    </source>
</reference>